<protein>
    <submittedName>
        <fullName evidence="3">Aspartyl-tRNA(Asn)/glutamyl-tRNA(Gln) amidotransferase subunit A</fullName>
        <ecNumber evidence="3">6.3.5.6</ecNumber>
        <ecNumber evidence="3">6.3.5.7</ecNumber>
    </submittedName>
</protein>
<dbReference type="GO" id="GO:0050566">
    <property type="term" value="F:asparaginyl-tRNA synthase (glutamine-hydrolyzing) activity"/>
    <property type="evidence" value="ECO:0007669"/>
    <property type="project" value="UniProtKB-EC"/>
</dbReference>
<dbReference type="RefSeq" id="WP_307432894.1">
    <property type="nucleotide sequence ID" value="NZ_JAUSVK010000001.1"/>
</dbReference>
<gene>
    <name evidence="3" type="ORF">J3R73_004712</name>
</gene>
<keyword evidence="4" id="KW-1185">Reference proteome</keyword>
<dbReference type="Gene3D" id="3.90.1300.10">
    <property type="entry name" value="Amidase signature (AS) domain"/>
    <property type="match status" value="1"/>
</dbReference>
<evidence type="ECO:0000313" key="3">
    <source>
        <dbReference type="EMBL" id="MDQ0394920.1"/>
    </source>
</evidence>
<sequence length="479" mass="50521">MLTTAELASLDARTIATDVAARRRSPVEVTEASLAAIEALNPRFHAFVTIAADEALATARAMETAIMQGERAGPLAGVPVPVKDLVLTRGMRTAFGSRLYEHFIPDADDIVVERLRAAGAIIIGKTNVSEFGFGGFGHNPLFPTTRNPWNPALTSGGSSAGSAVAVATGIAPMAVGSDGGGSVRLPAAFNGLFGMKASMGRVPLWPGCRDEGLPGVSGWETIEHIGPITRTVADAALMLSVIAGPDPRDRHSIPGGDVDWALPAPGRHLGLRIAYCADWGGRPLDREVRDICARAARAFADDLGCTVEEKPPPFGWEIETFRAVVAMDTDLEGLRRLRAEQGNPALSAGLARLLGAAWTAEAFIAANFRRKAAANAMARFMAGYDLLLTPTVSTLPFPIDRDGPGEIDGRPVDDDAWTPTAFPANLTGQPAASVPAGWSRQALPVGLQIMGRHLDDATVLKAAAAFEAVRPWKDIRPPI</sequence>
<proteinExistence type="inferred from homology"/>
<dbReference type="PANTHER" id="PTHR11895:SF7">
    <property type="entry name" value="GLUTAMYL-TRNA(GLN) AMIDOTRANSFERASE SUBUNIT A, MITOCHONDRIAL"/>
    <property type="match status" value="1"/>
</dbReference>
<keyword evidence="3" id="KW-0436">Ligase</keyword>
<dbReference type="EMBL" id="JAUSVK010000001">
    <property type="protein sequence ID" value="MDQ0394920.1"/>
    <property type="molecule type" value="Genomic_DNA"/>
</dbReference>
<accession>A0ABU0FLK3</accession>
<dbReference type="EC" id="6.3.5.6" evidence="3"/>
<dbReference type="Proteomes" id="UP001237448">
    <property type="component" value="Unassembled WGS sequence"/>
</dbReference>
<comment type="similarity">
    <text evidence="1">Belongs to the amidase family.</text>
</comment>
<comment type="caution">
    <text evidence="3">The sequence shown here is derived from an EMBL/GenBank/DDBJ whole genome shotgun (WGS) entry which is preliminary data.</text>
</comment>
<dbReference type="EC" id="6.3.5.7" evidence="3"/>
<organism evidence="3 4">
    <name type="scientific">Labrys monachus</name>
    <dbReference type="NCBI Taxonomy" id="217067"/>
    <lineage>
        <taxon>Bacteria</taxon>
        <taxon>Pseudomonadati</taxon>
        <taxon>Pseudomonadota</taxon>
        <taxon>Alphaproteobacteria</taxon>
        <taxon>Hyphomicrobiales</taxon>
        <taxon>Xanthobacteraceae</taxon>
        <taxon>Labrys</taxon>
    </lineage>
</organism>
<name>A0ABU0FLK3_9HYPH</name>
<dbReference type="PANTHER" id="PTHR11895">
    <property type="entry name" value="TRANSAMIDASE"/>
    <property type="match status" value="1"/>
</dbReference>
<evidence type="ECO:0000313" key="4">
    <source>
        <dbReference type="Proteomes" id="UP001237448"/>
    </source>
</evidence>
<evidence type="ECO:0000259" key="2">
    <source>
        <dbReference type="Pfam" id="PF01425"/>
    </source>
</evidence>
<feature type="domain" description="Amidase" evidence="2">
    <location>
        <begin position="28"/>
        <end position="460"/>
    </location>
</feature>
<dbReference type="InterPro" id="IPR036928">
    <property type="entry name" value="AS_sf"/>
</dbReference>
<dbReference type="InterPro" id="IPR023631">
    <property type="entry name" value="Amidase_dom"/>
</dbReference>
<evidence type="ECO:0000256" key="1">
    <source>
        <dbReference type="ARBA" id="ARBA00009199"/>
    </source>
</evidence>
<dbReference type="Pfam" id="PF01425">
    <property type="entry name" value="Amidase"/>
    <property type="match status" value="1"/>
</dbReference>
<reference evidence="3 4" key="1">
    <citation type="submission" date="2023-07" db="EMBL/GenBank/DDBJ databases">
        <title>Genomic Encyclopedia of Type Strains, Phase IV (KMG-IV): sequencing the most valuable type-strain genomes for metagenomic binning, comparative biology and taxonomic classification.</title>
        <authorList>
            <person name="Goeker M."/>
        </authorList>
    </citation>
    <scope>NUCLEOTIDE SEQUENCE [LARGE SCALE GENOMIC DNA]</scope>
    <source>
        <strain evidence="3 4">DSM 5896</strain>
    </source>
</reference>
<dbReference type="SUPFAM" id="SSF75304">
    <property type="entry name" value="Amidase signature (AS) enzymes"/>
    <property type="match status" value="1"/>
</dbReference>
<dbReference type="InterPro" id="IPR000120">
    <property type="entry name" value="Amidase"/>
</dbReference>
<dbReference type="GO" id="GO:0050567">
    <property type="term" value="F:glutaminyl-tRNA synthase (glutamine-hydrolyzing) activity"/>
    <property type="evidence" value="ECO:0007669"/>
    <property type="project" value="UniProtKB-EC"/>
</dbReference>